<comment type="caution">
    <text evidence="2">The sequence shown here is derived from an EMBL/GenBank/DDBJ whole genome shotgun (WGS) entry which is preliminary data.</text>
</comment>
<evidence type="ECO:0000313" key="3">
    <source>
        <dbReference type="Proteomes" id="UP000624703"/>
    </source>
</evidence>
<reference evidence="2" key="1">
    <citation type="submission" date="2021-01" db="EMBL/GenBank/DDBJ databases">
        <title>Modified the classification status of verrucomicrobia.</title>
        <authorList>
            <person name="Feng X."/>
        </authorList>
    </citation>
    <scope>NUCLEOTIDE SEQUENCE</scope>
    <source>
        <strain evidence="2">_KCTC 22039</strain>
    </source>
</reference>
<keyword evidence="1" id="KW-0732">Signal</keyword>
<dbReference type="Proteomes" id="UP000624703">
    <property type="component" value="Unassembled WGS sequence"/>
</dbReference>
<protein>
    <recommendedName>
        <fullName evidence="4">MetA-pathway of phenol degradation</fullName>
    </recommendedName>
</protein>
<keyword evidence="3" id="KW-1185">Reference proteome</keyword>
<evidence type="ECO:0008006" key="4">
    <source>
        <dbReference type="Google" id="ProtNLM"/>
    </source>
</evidence>
<name>A0A8J7MF70_9BACT</name>
<dbReference type="AlphaFoldDB" id="A0A8J7MF70"/>
<sequence>MQRSLLTSLLTLSLAPAQLALAESSEAENPSNPLSKSRNTDVRWQYLSLESGDHINDYFIDGAFMANDKLKIKYELHYWETNTTGKHASGWESMTLKAIYFGQDGKWGETGYRMAAGLDWIIDFGDQSKGIGSGSDQLAPFLGISMNLPSNTSLIPLVQHFTSYSGDDVNTTAFRLIALQPLPQKMWAKLDAKLPIEWDNNQHMPATAELQLGRHVSEKAAVYCDLLVGLGSDRPYDWGGGIGIRFKY</sequence>
<gene>
    <name evidence="2" type="ORF">JIN82_14100</name>
</gene>
<proteinExistence type="predicted"/>
<feature type="signal peptide" evidence="1">
    <location>
        <begin position="1"/>
        <end position="22"/>
    </location>
</feature>
<feature type="chain" id="PRO_5035279250" description="MetA-pathway of phenol degradation" evidence="1">
    <location>
        <begin position="23"/>
        <end position="248"/>
    </location>
</feature>
<accession>A0A8J7MF70</accession>
<evidence type="ECO:0000256" key="1">
    <source>
        <dbReference type="SAM" id="SignalP"/>
    </source>
</evidence>
<organism evidence="2 3">
    <name type="scientific">Persicirhabdus sediminis</name>
    <dbReference type="NCBI Taxonomy" id="454144"/>
    <lineage>
        <taxon>Bacteria</taxon>
        <taxon>Pseudomonadati</taxon>
        <taxon>Verrucomicrobiota</taxon>
        <taxon>Verrucomicrobiia</taxon>
        <taxon>Verrucomicrobiales</taxon>
        <taxon>Verrucomicrobiaceae</taxon>
        <taxon>Persicirhabdus</taxon>
    </lineage>
</organism>
<evidence type="ECO:0000313" key="2">
    <source>
        <dbReference type="EMBL" id="MBK1792291.1"/>
    </source>
</evidence>
<dbReference type="RefSeq" id="WP_200312303.1">
    <property type="nucleotide sequence ID" value="NZ_JAENIM010000044.1"/>
</dbReference>
<dbReference type="EMBL" id="JAENIM010000044">
    <property type="protein sequence ID" value="MBK1792291.1"/>
    <property type="molecule type" value="Genomic_DNA"/>
</dbReference>